<dbReference type="Proteomes" id="UP000324897">
    <property type="component" value="Unassembled WGS sequence"/>
</dbReference>
<dbReference type="Pfam" id="PF00646">
    <property type="entry name" value="F-box"/>
    <property type="match status" value="1"/>
</dbReference>
<feature type="domain" description="F-box protein At3g26010-like beta-propeller" evidence="3">
    <location>
        <begin position="126"/>
        <end position="235"/>
    </location>
</feature>
<evidence type="ECO:0008006" key="6">
    <source>
        <dbReference type="Google" id="ProtNLM"/>
    </source>
</evidence>
<dbReference type="EMBL" id="RWGY01000009">
    <property type="protein sequence ID" value="TVU34201.1"/>
    <property type="molecule type" value="Genomic_DNA"/>
</dbReference>
<feature type="non-terminal residue" evidence="4">
    <location>
        <position position="1"/>
    </location>
</feature>
<dbReference type="AlphaFoldDB" id="A0A5J9VFH8"/>
<dbReference type="InterPro" id="IPR056592">
    <property type="entry name" value="Beta-prop_At3g26010-like"/>
</dbReference>
<feature type="region of interest" description="Disordered" evidence="1">
    <location>
        <begin position="394"/>
        <end position="482"/>
    </location>
</feature>
<dbReference type="InterPro" id="IPR055290">
    <property type="entry name" value="At3g26010-like"/>
</dbReference>
<dbReference type="SUPFAM" id="SSF81383">
    <property type="entry name" value="F-box domain"/>
    <property type="match status" value="1"/>
</dbReference>
<dbReference type="PANTHER" id="PTHR35546:SF83">
    <property type="entry name" value="EXPRESSED PROTEIN"/>
    <property type="match status" value="1"/>
</dbReference>
<gene>
    <name evidence="4" type="ORF">EJB05_16032</name>
</gene>
<dbReference type="OrthoDB" id="692256at2759"/>
<dbReference type="InterPro" id="IPR001810">
    <property type="entry name" value="F-box_dom"/>
</dbReference>
<keyword evidence="5" id="KW-1185">Reference proteome</keyword>
<evidence type="ECO:0000313" key="4">
    <source>
        <dbReference type="EMBL" id="TVU34201.1"/>
    </source>
</evidence>
<reference evidence="4 5" key="1">
    <citation type="journal article" date="2019" name="Sci. Rep.">
        <title>A high-quality genome of Eragrostis curvula grass provides insights into Poaceae evolution and supports new strategies to enhance forage quality.</title>
        <authorList>
            <person name="Carballo J."/>
            <person name="Santos B.A.C.M."/>
            <person name="Zappacosta D."/>
            <person name="Garbus I."/>
            <person name="Selva J.P."/>
            <person name="Gallo C.A."/>
            <person name="Diaz A."/>
            <person name="Albertini E."/>
            <person name="Caccamo M."/>
            <person name="Echenique V."/>
        </authorList>
    </citation>
    <scope>NUCLEOTIDE SEQUENCE [LARGE SCALE GENOMIC DNA]</scope>
    <source>
        <strain evidence="5">cv. Victoria</strain>
        <tissue evidence="4">Leaf</tissue>
    </source>
</reference>
<evidence type="ECO:0000259" key="2">
    <source>
        <dbReference type="Pfam" id="PF00646"/>
    </source>
</evidence>
<dbReference type="Gramene" id="TVU34201">
    <property type="protein sequence ID" value="TVU34201"/>
    <property type="gene ID" value="EJB05_16032"/>
</dbReference>
<name>A0A5J9VFH8_9POAL</name>
<dbReference type="Pfam" id="PF24750">
    <property type="entry name" value="b-prop_At3g26010-like"/>
    <property type="match status" value="1"/>
</dbReference>
<evidence type="ECO:0000313" key="5">
    <source>
        <dbReference type="Proteomes" id="UP000324897"/>
    </source>
</evidence>
<evidence type="ECO:0000259" key="3">
    <source>
        <dbReference type="Pfam" id="PF24750"/>
    </source>
</evidence>
<accession>A0A5J9VFH8</accession>
<feature type="domain" description="F-box" evidence="2">
    <location>
        <begin position="8"/>
        <end position="42"/>
    </location>
</feature>
<dbReference type="InterPro" id="IPR036047">
    <property type="entry name" value="F-box-like_dom_sf"/>
</dbReference>
<organism evidence="4 5">
    <name type="scientific">Eragrostis curvula</name>
    <name type="common">weeping love grass</name>
    <dbReference type="NCBI Taxonomy" id="38414"/>
    <lineage>
        <taxon>Eukaryota</taxon>
        <taxon>Viridiplantae</taxon>
        <taxon>Streptophyta</taxon>
        <taxon>Embryophyta</taxon>
        <taxon>Tracheophyta</taxon>
        <taxon>Spermatophyta</taxon>
        <taxon>Magnoliopsida</taxon>
        <taxon>Liliopsida</taxon>
        <taxon>Poales</taxon>
        <taxon>Poaceae</taxon>
        <taxon>PACMAD clade</taxon>
        <taxon>Chloridoideae</taxon>
        <taxon>Eragrostideae</taxon>
        <taxon>Eragrostidinae</taxon>
        <taxon>Eragrostis</taxon>
    </lineage>
</organism>
<proteinExistence type="predicted"/>
<comment type="caution">
    <text evidence="4">The sequence shown here is derived from an EMBL/GenBank/DDBJ whole genome shotgun (WGS) entry which is preliminary data.</text>
</comment>
<evidence type="ECO:0000256" key="1">
    <source>
        <dbReference type="SAM" id="MobiDB-lite"/>
    </source>
</evidence>
<dbReference type="PANTHER" id="PTHR35546">
    <property type="entry name" value="F-BOX PROTEIN INTERACTION DOMAIN PROTEIN-RELATED"/>
    <property type="match status" value="1"/>
</dbReference>
<protein>
    <recommendedName>
        <fullName evidence="6">F-box domain-containing protein</fullName>
    </recommendedName>
</protein>
<sequence>MDVLHDDLLVEEILPRLSPKSLFRLSAVSRRYNALANGKDFDFSFRYWHRHGFFFQPPGRPEQPRFLADAGEKLVSMKDLAASLPRPSAKEEEVMRLCGDDPDCIAIVNSAPPGDFILCTRGAFWNMHYYVCNPVTGESVALPEYPFHNVRRLCGFLTMDEDVHSNQERRFQVVILQWPMEETSDRLEAGVFFSETGEWEARRVFVPFGLSYMDNFRAPPILAGDTAYWIQPHTDEALRYISLSNRIEYLGLPRRLADGQQNRCIGAGVIDGVRYAQSDAWLIELWIQDVTGHDWVLAFWAGVPQLMELNPEAAAFMSDKNVPPGTFDPLTPVGFHPTDETIVFVALPGAVFALCMESLTLDLWCTHDCLATPQQIFPYQHSCVMRRIPVIKNSIPGRPRRKRGLNKSLVKRGTEPRKRPRDQTCSQNRTKPRRKPNQREPEMVNSRRMKTKTKQSKDESSEQAVLPSSGQGGRPKRARKPTWKIQEQLNAHSEHDININTCTKETQNETGKSKVHEYLRIDCGIISKEFEASIVQPEELSVLSGNMSLSLWKNNLLPENDQFIKGHIKIIEL</sequence>